<dbReference type="STRING" id="1774969.AUC69_07130"/>
<organism evidence="3 4">
    <name type="scientific">Methyloceanibacter superfactus</name>
    <dbReference type="NCBI Taxonomy" id="1774969"/>
    <lineage>
        <taxon>Bacteria</taxon>
        <taxon>Pseudomonadati</taxon>
        <taxon>Pseudomonadota</taxon>
        <taxon>Alphaproteobacteria</taxon>
        <taxon>Hyphomicrobiales</taxon>
        <taxon>Hyphomicrobiaceae</taxon>
        <taxon>Methyloceanibacter</taxon>
    </lineage>
</organism>
<gene>
    <name evidence="3" type="ORF">AUC69_07130</name>
</gene>
<proteinExistence type="inferred from homology"/>
<dbReference type="AlphaFoldDB" id="A0A1E3W659"/>
<dbReference type="InterPro" id="IPR006015">
    <property type="entry name" value="Universal_stress_UspA"/>
</dbReference>
<sequence length="263" mass="28201">MTIKDLLVHVDLSKANPARMDYAFGLAEAHKAHVIGIGHAPLGIDALRNEARETLEKFASTGKRHGLSVETRLIECKIGDLPEELAVHVRYTDLAVIGQPEEKGETAGLQRALLQELLFQSGRPVLIVPWAGTSKPSPKTVMVAWDASGTAARALADALPILTHAKKVVILVAIDDKPNSHGDEPGADIALHLARHGIDVEVRRIPLGSDVSAADLLLSQASDLGADMMVMGGYHHSRIREAVLGGVTRTIMETMTVPVLMSH</sequence>
<dbReference type="EMBL" id="LPWF01000009">
    <property type="protein sequence ID" value="ODS01274.1"/>
    <property type="molecule type" value="Genomic_DNA"/>
</dbReference>
<dbReference type="Proteomes" id="UP000094472">
    <property type="component" value="Unassembled WGS sequence"/>
</dbReference>
<evidence type="ECO:0000256" key="1">
    <source>
        <dbReference type="ARBA" id="ARBA00008791"/>
    </source>
</evidence>
<dbReference type="PRINTS" id="PR01438">
    <property type="entry name" value="UNVRSLSTRESS"/>
</dbReference>
<dbReference type="OrthoDB" id="9804721at2"/>
<dbReference type="Pfam" id="PF00582">
    <property type="entry name" value="Usp"/>
    <property type="match status" value="1"/>
</dbReference>
<protein>
    <recommendedName>
        <fullName evidence="2">UspA domain-containing protein</fullName>
    </recommendedName>
</protein>
<evidence type="ECO:0000313" key="3">
    <source>
        <dbReference type="EMBL" id="ODS01274.1"/>
    </source>
</evidence>
<dbReference type="PANTHER" id="PTHR46268:SF15">
    <property type="entry name" value="UNIVERSAL STRESS PROTEIN HP_0031"/>
    <property type="match status" value="1"/>
</dbReference>
<dbReference type="SUPFAM" id="SSF52402">
    <property type="entry name" value="Adenine nucleotide alpha hydrolases-like"/>
    <property type="match status" value="2"/>
</dbReference>
<dbReference type="InterPro" id="IPR006016">
    <property type="entry name" value="UspA"/>
</dbReference>
<feature type="domain" description="UspA" evidence="2">
    <location>
        <begin position="139"/>
        <end position="261"/>
    </location>
</feature>
<name>A0A1E3W659_9HYPH</name>
<dbReference type="RefSeq" id="WP_069440880.1">
    <property type="nucleotide sequence ID" value="NZ_LPWF01000009.1"/>
</dbReference>
<dbReference type="CDD" id="cd00293">
    <property type="entry name" value="USP-like"/>
    <property type="match status" value="1"/>
</dbReference>
<comment type="similarity">
    <text evidence="1">Belongs to the universal stress protein A family.</text>
</comment>
<evidence type="ECO:0000259" key="2">
    <source>
        <dbReference type="Pfam" id="PF00582"/>
    </source>
</evidence>
<dbReference type="PANTHER" id="PTHR46268">
    <property type="entry name" value="STRESS RESPONSE PROTEIN NHAX"/>
    <property type="match status" value="1"/>
</dbReference>
<reference evidence="3 4" key="1">
    <citation type="journal article" date="2016" name="Environ. Microbiol.">
        <title>New Methyloceanibacter diversity from North Sea sediments includes methanotroph containing solely the soluble methane monooxygenase.</title>
        <authorList>
            <person name="Vekeman B."/>
            <person name="Kerckhof F.M."/>
            <person name="Cremers G."/>
            <person name="de Vos P."/>
            <person name="Vandamme P."/>
            <person name="Boon N."/>
            <person name="Op den Camp H.J."/>
            <person name="Heylen K."/>
        </authorList>
    </citation>
    <scope>NUCLEOTIDE SEQUENCE [LARGE SCALE GENOMIC DNA]</scope>
    <source>
        <strain evidence="3 4">R-67175</strain>
    </source>
</reference>
<dbReference type="Gene3D" id="3.40.50.12370">
    <property type="match status" value="1"/>
</dbReference>
<accession>A0A1E3W659</accession>
<evidence type="ECO:0000313" key="4">
    <source>
        <dbReference type="Proteomes" id="UP000094472"/>
    </source>
</evidence>
<comment type="caution">
    <text evidence="3">The sequence shown here is derived from an EMBL/GenBank/DDBJ whole genome shotgun (WGS) entry which is preliminary data.</text>
</comment>
<keyword evidence="4" id="KW-1185">Reference proteome</keyword>